<organism evidence="1 2">
    <name type="scientific">Microbulbifer celer</name>
    <dbReference type="NCBI Taxonomy" id="435905"/>
    <lineage>
        <taxon>Bacteria</taxon>
        <taxon>Pseudomonadati</taxon>
        <taxon>Pseudomonadota</taxon>
        <taxon>Gammaproteobacteria</taxon>
        <taxon>Cellvibrionales</taxon>
        <taxon>Microbulbiferaceae</taxon>
        <taxon>Microbulbifer</taxon>
    </lineage>
</organism>
<evidence type="ECO:0000313" key="2">
    <source>
        <dbReference type="Proteomes" id="UP001597264"/>
    </source>
</evidence>
<dbReference type="Proteomes" id="UP001597264">
    <property type="component" value="Unassembled WGS sequence"/>
</dbReference>
<name>A0ABW3UAN2_9GAMM</name>
<dbReference type="EMBL" id="JBHTLR010000014">
    <property type="protein sequence ID" value="MFD1217506.1"/>
    <property type="molecule type" value="Genomic_DNA"/>
</dbReference>
<reference evidence="2" key="1">
    <citation type="journal article" date="2019" name="Int. J. Syst. Evol. Microbiol.">
        <title>The Global Catalogue of Microorganisms (GCM) 10K type strain sequencing project: providing services to taxonomists for standard genome sequencing and annotation.</title>
        <authorList>
            <consortium name="The Broad Institute Genomics Platform"/>
            <consortium name="The Broad Institute Genome Sequencing Center for Infectious Disease"/>
            <person name="Wu L."/>
            <person name="Ma J."/>
        </authorList>
    </citation>
    <scope>NUCLEOTIDE SEQUENCE [LARGE SCALE GENOMIC DNA]</scope>
    <source>
        <strain evidence="2">CCUG 54356</strain>
    </source>
</reference>
<dbReference type="RefSeq" id="WP_230437536.1">
    <property type="nucleotide sequence ID" value="NZ_CP087715.1"/>
</dbReference>
<keyword evidence="2" id="KW-1185">Reference proteome</keyword>
<gene>
    <name evidence="1" type="ORF">ACFQ2X_12905</name>
</gene>
<evidence type="ECO:0000313" key="1">
    <source>
        <dbReference type="EMBL" id="MFD1217506.1"/>
    </source>
</evidence>
<proteinExistence type="predicted"/>
<protein>
    <submittedName>
        <fullName evidence="1">Uncharacterized protein</fullName>
    </submittedName>
</protein>
<accession>A0ABW3UAN2</accession>
<comment type="caution">
    <text evidence="1">The sequence shown here is derived from an EMBL/GenBank/DDBJ whole genome shotgun (WGS) entry which is preliminary data.</text>
</comment>
<sequence length="48" mass="5307">MMSDKPLTDREKQFTVLPGEADPKNALAKANQAVIKALAEIKKAKHPY</sequence>